<dbReference type="RefSeq" id="WP_084532621.1">
    <property type="nucleotide sequence ID" value="NZ_FQUX01000005.1"/>
</dbReference>
<sequence>MKRLEFLKKAGAASVGLALLPQVYSCGTNKNVAETAWSGLRAQDGPVFSYIHPKKGVPNVLLYGDSISIGYTTTVREELAGKASVFRIFSNGISSHDFIPKMDKLEQTMSKPHLKGGWDFEWDVIHFNVGLHDIKYMSSKGMDKENGKIISSVATYQENMRAICEYLELNFPNTKLIFATTTPVPENANGRYAGDAKKYNEAALEVLKDYPSVIINDLYGYTLPNHEKWMVKPGNVHYNKLGTTEQGKKVAEVILEQLNQ</sequence>
<dbReference type="AlphaFoldDB" id="A0A1M5CZU0"/>
<organism evidence="1 2">
    <name type="scientific">Arenibacter palladensis</name>
    <dbReference type="NCBI Taxonomy" id="237373"/>
    <lineage>
        <taxon>Bacteria</taxon>
        <taxon>Pseudomonadati</taxon>
        <taxon>Bacteroidota</taxon>
        <taxon>Flavobacteriia</taxon>
        <taxon>Flavobacteriales</taxon>
        <taxon>Flavobacteriaceae</taxon>
        <taxon>Arenibacter</taxon>
    </lineage>
</organism>
<name>A0A1M5CZU0_9FLAO</name>
<dbReference type="CDD" id="cd00229">
    <property type="entry name" value="SGNH_hydrolase"/>
    <property type="match status" value="1"/>
</dbReference>
<dbReference type="InterPro" id="IPR001087">
    <property type="entry name" value="GDSL"/>
</dbReference>
<dbReference type="EMBL" id="FQUX01000005">
    <property type="protein sequence ID" value="SHF60164.1"/>
    <property type="molecule type" value="Genomic_DNA"/>
</dbReference>
<dbReference type="Gene3D" id="3.40.50.1110">
    <property type="entry name" value="SGNH hydrolase"/>
    <property type="match status" value="1"/>
</dbReference>
<gene>
    <name evidence="1" type="ORF">SAMN03080594_105266</name>
</gene>
<evidence type="ECO:0000313" key="2">
    <source>
        <dbReference type="Proteomes" id="UP000184406"/>
    </source>
</evidence>
<keyword evidence="2" id="KW-1185">Reference proteome</keyword>
<dbReference type="Proteomes" id="UP000184406">
    <property type="component" value="Unassembled WGS sequence"/>
</dbReference>
<evidence type="ECO:0000313" key="1">
    <source>
        <dbReference type="EMBL" id="SHF60164.1"/>
    </source>
</evidence>
<dbReference type="GO" id="GO:0016788">
    <property type="term" value="F:hydrolase activity, acting on ester bonds"/>
    <property type="evidence" value="ECO:0007669"/>
    <property type="project" value="InterPro"/>
</dbReference>
<reference evidence="2" key="1">
    <citation type="submission" date="2016-11" db="EMBL/GenBank/DDBJ databases">
        <authorList>
            <person name="Varghese N."/>
            <person name="Submissions S."/>
        </authorList>
    </citation>
    <scope>NUCLEOTIDE SEQUENCE [LARGE SCALE GENOMIC DNA]</scope>
    <source>
        <strain evidence="2">DSM 17539</strain>
    </source>
</reference>
<dbReference type="Pfam" id="PF00657">
    <property type="entry name" value="Lipase_GDSL"/>
    <property type="match status" value="1"/>
</dbReference>
<protein>
    <submittedName>
        <fullName evidence="1">Lysophospholipase L1</fullName>
    </submittedName>
</protein>
<proteinExistence type="predicted"/>
<accession>A0A1M5CZU0</accession>
<dbReference type="InterPro" id="IPR036514">
    <property type="entry name" value="SGNH_hydro_sf"/>
</dbReference>
<dbReference type="SUPFAM" id="SSF52266">
    <property type="entry name" value="SGNH hydrolase"/>
    <property type="match status" value="1"/>
</dbReference>
<dbReference type="OrthoDB" id="978055at2"/>